<dbReference type="RefSeq" id="WP_189674932.1">
    <property type="nucleotide sequence ID" value="NZ_BNAQ01000001.1"/>
</dbReference>
<accession>A0ABQ3L8J7</accession>
<reference evidence="2" key="1">
    <citation type="journal article" date="2019" name="Int. J. Syst. Evol. Microbiol.">
        <title>The Global Catalogue of Microorganisms (GCM) 10K type strain sequencing project: providing services to taxonomists for standard genome sequencing and annotation.</title>
        <authorList>
            <consortium name="The Broad Institute Genomics Platform"/>
            <consortium name="The Broad Institute Genome Sequencing Center for Infectious Disease"/>
            <person name="Wu L."/>
            <person name="Ma J."/>
        </authorList>
    </citation>
    <scope>NUCLEOTIDE SEQUENCE [LARGE SCALE GENOMIC DNA]</scope>
    <source>
        <strain evidence="2">CGMCC 1.8957</strain>
    </source>
</reference>
<sequence>MSMFGNPKPTAPKATASLSSTLLARKGMAKPAMRPQGFGGFGAMPGAHDDLGWNDMGDTPPVPPVLVQREVLREEFAQPVAAPEPVVMPEAVPVAAEPEPAAALEPEPARLVSKPVSVATATRIGRETSKKHNKKRPKSAFTLRLDEDRHLRLRLASALHNASAQSLVTEALDQFLQTLPEVENLVRQLPTRAQR</sequence>
<dbReference type="EMBL" id="BNAQ01000001">
    <property type="protein sequence ID" value="GHH08735.1"/>
    <property type="molecule type" value="Genomic_DNA"/>
</dbReference>
<gene>
    <name evidence="1" type="ORF">GCM10008023_04530</name>
</gene>
<organism evidence="1 2">
    <name type="scientific">Sphingomonas glacialis</name>
    <dbReference type="NCBI Taxonomy" id="658225"/>
    <lineage>
        <taxon>Bacteria</taxon>
        <taxon>Pseudomonadati</taxon>
        <taxon>Pseudomonadota</taxon>
        <taxon>Alphaproteobacteria</taxon>
        <taxon>Sphingomonadales</taxon>
        <taxon>Sphingomonadaceae</taxon>
        <taxon>Sphingomonas</taxon>
    </lineage>
</organism>
<comment type="caution">
    <text evidence="1">The sequence shown here is derived from an EMBL/GenBank/DDBJ whole genome shotgun (WGS) entry which is preliminary data.</text>
</comment>
<dbReference type="InterPro" id="IPR010985">
    <property type="entry name" value="Ribbon_hlx_hlx"/>
</dbReference>
<protein>
    <recommendedName>
        <fullName evidence="3">Stability/partitioning determinant</fullName>
    </recommendedName>
</protein>
<dbReference type="Gene3D" id="1.10.1220.10">
    <property type="entry name" value="Met repressor-like"/>
    <property type="match status" value="1"/>
</dbReference>
<dbReference type="InterPro" id="IPR013321">
    <property type="entry name" value="Arc_rbn_hlx_hlx"/>
</dbReference>
<name>A0ABQ3L8J7_9SPHN</name>
<evidence type="ECO:0000313" key="2">
    <source>
        <dbReference type="Proteomes" id="UP000652430"/>
    </source>
</evidence>
<evidence type="ECO:0008006" key="3">
    <source>
        <dbReference type="Google" id="ProtNLM"/>
    </source>
</evidence>
<keyword evidence="2" id="KW-1185">Reference proteome</keyword>
<evidence type="ECO:0000313" key="1">
    <source>
        <dbReference type="EMBL" id="GHH08735.1"/>
    </source>
</evidence>
<proteinExistence type="predicted"/>
<dbReference type="SUPFAM" id="SSF47598">
    <property type="entry name" value="Ribbon-helix-helix"/>
    <property type="match status" value="1"/>
</dbReference>
<dbReference type="Proteomes" id="UP000652430">
    <property type="component" value="Unassembled WGS sequence"/>
</dbReference>